<dbReference type="InterPro" id="IPR008139">
    <property type="entry name" value="SaposinB_dom"/>
</dbReference>
<accession>A0A8J4BNB3</accession>
<evidence type="ECO:0000256" key="6">
    <source>
        <dbReference type="PIRSR" id="PIRSR601461-1"/>
    </source>
</evidence>
<keyword evidence="4 8" id="KW-0378">Hydrolase</keyword>
<keyword evidence="13" id="KW-1185">Reference proteome</keyword>
<evidence type="ECO:0000256" key="1">
    <source>
        <dbReference type="ARBA" id="ARBA00007447"/>
    </source>
</evidence>
<proteinExistence type="inferred from homology"/>
<sequence length="640" mass="68899">MMCTAAYRYWYPFVVVSWIRWAGPVDEFRKLVIGYRYQIVYTYFLVFQGFANGIYPYPLNLSNKPRKAPQGATDGIMTRMARLRTWLILAIVAMFACALLAGAELHRVQLKKHQLSLATYGRPRPYLAKLLGSEGDVTLHNFMDAQYYGEISLGTPEQYFQAIFDTGSANLWVPSSKCSLFNIACRLHRRYNAARSKTYTANGTQFSIQYGTGSLDGYISQDTLGWGGLKIPDQGFAEAINEPGLTFVAAKFDGILGMGFPTISVEGVVPPFTQLVDMGVLDAPLFSFWLNRNPKAAVGGELLLGGVDPAHYKGEHTWVDVTRQGYWQFELEGINLGTQRLCTRGCAAIADSGTSLIAGPVDEVASINHAIGATSALSAQCRSLVKEYLPEIVAALHNLPLEQVCASIGLCPALHSAVQDTLQRKQKQQQTQGQPIVEEVLRSRSRRLLTAASSTRSHTIRASESASTSATAAAEGFSLSAQGAKLAKLVSSTAAGIDSPASTGGVGVGDAVVCSFCQTAVQYIRIALESNATIDQIADAVGNLCDQVSFGGPSVVECDKLSSLPTLEFEIGGRIFPLHPEQYILRVDAGGGGEADQCVSGFMGLDVPSGPLWILGDIFLGAYHTVFDYGGARLGFATAA</sequence>
<comment type="similarity">
    <text evidence="1 8">Belongs to the peptidase A1 family.</text>
</comment>
<feature type="transmembrane region" description="Helical" evidence="9">
    <location>
        <begin position="86"/>
        <end position="103"/>
    </location>
</feature>
<feature type="active site" evidence="6">
    <location>
        <position position="165"/>
    </location>
</feature>
<feature type="transmembrane region" description="Helical" evidence="9">
    <location>
        <begin position="35"/>
        <end position="57"/>
    </location>
</feature>
<evidence type="ECO:0000313" key="12">
    <source>
        <dbReference type="EMBL" id="GIL65815.1"/>
    </source>
</evidence>
<organism evidence="12 13">
    <name type="scientific">Volvox africanus</name>
    <dbReference type="NCBI Taxonomy" id="51714"/>
    <lineage>
        <taxon>Eukaryota</taxon>
        <taxon>Viridiplantae</taxon>
        <taxon>Chlorophyta</taxon>
        <taxon>core chlorophytes</taxon>
        <taxon>Chlorophyceae</taxon>
        <taxon>CS clade</taxon>
        <taxon>Chlamydomonadales</taxon>
        <taxon>Volvocaceae</taxon>
        <taxon>Volvox</taxon>
    </lineage>
</organism>
<evidence type="ECO:0000256" key="8">
    <source>
        <dbReference type="RuleBase" id="RU000454"/>
    </source>
</evidence>
<dbReference type="Proteomes" id="UP000747399">
    <property type="component" value="Unassembled WGS sequence"/>
</dbReference>
<feature type="domain" description="Peptidase A1" evidence="11">
    <location>
        <begin position="147"/>
        <end position="637"/>
    </location>
</feature>
<evidence type="ECO:0008006" key="14">
    <source>
        <dbReference type="Google" id="ProtNLM"/>
    </source>
</evidence>
<dbReference type="PROSITE" id="PS00141">
    <property type="entry name" value="ASP_PROTEASE"/>
    <property type="match status" value="2"/>
</dbReference>
<dbReference type="PROSITE" id="PS51767">
    <property type="entry name" value="PEPTIDASE_A1"/>
    <property type="match status" value="1"/>
</dbReference>
<dbReference type="Pfam" id="PF00026">
    <property type="entry name" value="Asp"/>
    <property type="match status" value="2"/>
</dbReference>
<dbReference type="GO" id="GO:0006508">
    <property type="term" value="P:proteolysis"/>
    <property type="evidence" value="ECO:0007669"/>
    <property type="project" value="UniProtKB-KW"/>
</dbReference>
<feature type="domain" description="Saposin B-type" evidence="10">
    <location>
        <begin position="510"/>
        <end position="551"/>
    </location>
</feature>
<feature type="transmembrane region" description="Helical" evidence="9">
    <location>
        <begin position="7"/>
        <end position="23"/>
    </location>
</feature>
<dbReference type="InterPro" id="IPR011001">
    <property type="entry name" value="Saposin-like"/>
</dbReference>
<dbReference type="Gene3D" id="2.40.70.10">
    <property type="entry name" value="Acid Proteases"/>
    <property type="match status" value="2"/>
</dbReference>
<dbReference type="PANTHER" id="PTHR47966">
    <property type="entry name" value="BETA-SITE APP-CLEAVING ENZYME, ISOFORM A-RELATED"/>
    <property type="match status" value="1"/>
</dbReference>
<dbReference type="SUPFAM" id="SSF47862">
    <property type="entry name" value="Saposin"/>
    <property type="match status" value="1"/>
</dbReference>
<evidence type="ECO:0000313" key="13">
    <source>
        <dbReference type="Proteomes" id="UP000747399"/>
    </source>
</evidence>
<evidence type="ECO:0000256" key="3">
    <source>
        <dbReference type="ARBA" id="ARBA00022750"/>
    </source>
</evidence>
<keyword evidence="9" id="KW-0812">Transmembrane</keyword>
<dbReference type="Gene3D" id="1.10.225.10">
    <property type="entry name" value="Saposin-like"/>
    <property type="match status" value="1"/>
</dbReference>
<dbReference type="InterPro" id="IPR021109">
    <property type="entry name" value="Peptidase_aspartic_dom_sf"/>
</dbReference>
<evidence type="ECO:0000259" key="10">
    <source>
        <dbReference type="PROSITE" id="PS50015"/>
    </source>
</evidence>
<dbReference type="PROSITE" id="PS50015">
    <property type="entry name" value="SAP_B"/>
    <property type="match status" value="1"/>
</dbReference>
<evidence type="ECO:0000256" key="4">
    <source>
        <dbReference type="ARBA" id="ARBA00022801"/>
    </source>
</evidence>
<feature type="active site" evidence="6">
    <location>
        <position position="351"/>
    </location>
</feature>
<keyword evidence="9" id="KW-1133">Transmembrane helix</keyword>
<gene>
    <name evidence="12" type="ORF">Vafri_19442</name>
</gene>
<dbReference type="PRINTS" id="PR00792">
    <property type="entry name" value="PEPSIN"/>
</dbReference>
<evidence type="ECO:0000256" key="9">
    <source>
        <dbReference type="SAM" id="Phobius"/>
    </source>
</evidence>
<dbReference type="SUPFAM" id="SSF50630">
    <property type="entry name" value="Acid proteases"/>
    <property type="match status" value="1"/>
</dbReference>
<keyword evidence="2 8" id="KW-0645">Protease</keyword>
<dbReference type="InterPro" id="IPR033121">
    <property type="entry name" value="PEPTIDASE_A1"/>
</dbReference>
<reference evidence="12" key="1">
    <citation type="journal article" date="2021" name="Proc. Natl. Acad. Sci. U.S.A.">
        <title>Three genomes in the algal genus Volvox reveal the fate of a haploid sex-determining region after a transition to homothallism.</title>
        <authorList>
            <person name="Yamamoto K."/>
            <person name="Hamaji T."/>
            <person name="Kawai-Toyooka H."/>
            <person name="Matsuzaki R."/>
            <person name="Takahashi F."/>
            <person name="Nishimura Y."/>
            <person name="Kawachi M."/>
            <person name="Noguchi H."/>
            <person name="Minakuchi Y."/>
            <person name="Umen J.G."/>
            <person name="Toyoda A."/>
            <person name="Nozaki H."/>
        </authorList>
    </citation>
    <scope>NUCLEOTIDE SEQUENCE</scope>
    <source>
        <strain evidence="12">NIES-3780</strain>
    </source>
</reference>
<keyword evidence="5 7" id="KW-1015">Disulfide bond</keyword>
<dbReference type="PANTHER" id="PTHR47966:SF51">
    <property type="entry name" value="BETA-SITE APP-CLEAVING ENZYME, ISOFORM A-RELATED"/>
    <property type="match status" value="1"/>
</dbReference>
<dbReference type="FunFam" id="2.40.70.10:FF:000115">
    <property type="entry name" value="Lysosomal aspartic protease"/>
    <property type="match status" value="1"/>
</dbReference>
<dbReference type="AlphaFoldDB" id="A0A8J4BNB3"/>
<keyword evidence="9" id="KW-0472">Membrane</keyword>
<dbReference type="InterPro" id="IPR001461">
    <property type="entry name" value="Aspartic_peptidase_A1"/>
</dbReference>
<feature type="disulfide bond" evidence="7">
    <location>
        <begin position="178"/>
        <end position="185"/>
    </location>
</feature>
<protein>
    <recommendedName>
        <fullName evidence="14">Peptidase A1 domain-containing protein</fullName>
    </recommendedName>
</protein>
<dbReference type="GO" id="GO:0006629">
    <property type="term" value="P:lipid metabolic process"/>
    <property type="evidence" value="ECO:0007669"/>
    <property type="project" value="InterPro"/>
</dbReference>
<evidence type="ECO:0000256" key="7">
    <source>
        <dbReference type="PIRSR" id="PIRSR601461-2"/>
    </source>
</evidence>
<comment type="caution">
    <text evidence="12">The sequence shown here is derived from an EMBL/GenBank/DDBJ whole genome shotgun (WGS) entry which is preliminary data.</text>
</comment>
<feature type="disulfide bond" evidence="7">
    <location>
        <begin position="342"/>
        <end position="346"/>
    </location>
</feature>
<evidence type="ECO:0000259" key="11">
    <source>
        <dbReference type="PROSITE" id="PS51767"/>
    </source>
</evidence>
<dbReference type="GO" id="GO:0004190">
    <property type="term" value="F:aspartic-type endopeptidase activity"/>
    <property type="evidence" value="ECO:0007669"/>
    <property type="project" value="UniProtKB-KW"/>
</dbReference>
<dbReference type="EMBL" id="BNCO01000078">
    <property type="protein sequence ID" value="GIL65815.1"/>
    <property type="molecule type" value="Genomic_DNA"/>
</dbReference>
<name>A0A8J4BNB3_9CHLO</name>
<evidence type="ECO:0000256" key="5">
    <source>
        <dbReference type="ARBA" id="ARBA00023157"/>
    </source>
</evidence>
<keyword evidence="3 8" id="KW-0064">Aspartyl protease</keyword>
<dbReference type="InterPro" id="IPR001969">
    <property type="entry name" value="Aspartic_peptidase_AS"/>
</dbReference>
<evidence type="ECO:0000256" key="2">
    <source>
        <dbReference type="ARBA" id="ARBA00022670"/>
    </source>
</evidence>